<dbReference type="EMBL" id="CP014227">
    <property type="protein sequence ID" value="AMD85972.1"/>
    <property type="molecule type" value="Genomic_DNA"/>
</dbReference>
<keyword evidence="4" id="KW-1185">Reference proteome</keyword>
<dbReference type="Proteomes" id="UP000065822">
    <property type="component" value="Chromosome"/>
</dbReference>
<dbReference type="PANTHER" id="PTHR45661:SF3">
    <property type="entry name" value="IG-LIKE DOMAIN-CONTAINING PROTEIN"/>
    <property type="match status" value="1"/>
</dbReference>
<dbReference type="InterPro" id="IPR032675">
    <property type="entry name" value="LRR_dom_sf"/>
</dbReference>
<evidence type="ECO:0000313" key="3">
    <source>
        <dbReference type="EMBL" id="SNV15027.1"/>
    </source>
</evidence>
<reference evidence="2 4" key="1">
    <citation type="submission" date="2016-02" db="EMBL/GenBank/DDBJ databases">
        <authorList>
            <person name="Holder M.E."/>
            <person name="Ajami N.J."/>
            <person name="Petrosino J.F."/>
        </authorList>
    </citation>
    <scope>NUCLEOTIDE SEQUENCE [LARGE SCALE GENOMIC DNA]</scope>
    <source>
        <strain evidence="2 4">CCUG 32990</strain>
    </source>
</reference>
<evidence type="ECO:0000313" key="5">
    <source>
        <dbReference type="Proteomes" id="UP000215539"/>
    </source>
</evidence>
<reference evidence="3 5" key="2">
    <citation type="submission" date="2017-06" db="EMBL/GenBank/DDBJ databases">
        <authorList>
            <consortium name="Pathogen Informatics"/>
        </authorList>
    </citation>
    <scope>NUCLEOTIDE SEQUENCE [LARGE SCALE GENOMIC DNA]</scope>
    <source>
        <strain evidence="3 5">NCTC12947</strain>
    </source>
</reference>
<dbReference type="Proteomes" id="UP000215539">
    <property type="component" value="Chromosome 1"/>
</dbReference>
<accession>A0AAX2GZZ6</accession>
<gene>
    <name evidence="2" type="ORF">AXF12_10890</name>
    <name evidence="3" type="ORF">SAMEA44541418_01974</name>
</gene>
<dbReference type="PROSITE" id="PS51257">
    <property type="entry name" value="PROKAR_LIPOPROTEIN"/>
    <property type="match status" value="1"/>
</dbReference>
<sequence length="275" mass="30972">MRKLGNLKMRKVLLLALTMVALVSCRKSDDDNNGNSTADYELSADGRTLIKWKNANTTVLDMQADEKLRNVNTIGKEAFKEHQNLQSITFPNNLKEIEESAFEEASLSGTVTFNTNATVVFGDKAFFKTKIRKLSLPNVKRLPYSVLSMSYNLEELHFNKVEILGFGAIGWNYLKEINLENTGLTDIETVGISGCTEMKSVVLPATLKTIGYDAFWYCQQLKTVTINAVNPPALVNNPFRTTRIEKIYVPKGSVEQYKRATFWSAFSDKIYPKAQ</sequence>
<evidence type="ECO:0000313" key="4">
    <source>
        <dbReference type="Proteomes" id="UP000065822"/>
    </source>
</evidence>
<name>A0AAX2GZZ6_9FLAO</name>
<proteinExistence type="predicted"/>
<evidence type="ECO:0000256" key="1">
    <source>
        <dbReference type="SAM" id="SignalP"/>
    </source>
</evidence>
<dbReference type="Pfam" id="PF13306">
    <property type="entry name" value="LRR_5"/>
    <property type="match status" value="2"/>
</dbReference>
<dbReference type="PANTHER" id="PTHR45661">
    <property type="entry name" value="SURFACE ANTIGEN"/>
    <property type="match status" value="1"/>
</dbReference>
<protein>
    <recommendedName>
        <fullName evidence="6">Cell surface protein</fullName>
    </recommendedName>
</protein>
<dbReference type="AlphaFoldDB" id="A0AAX2GZZ6"/>
<dbReference type="SUPFAM" id="SSF52058">
    <property type="entry name" value="L domain-like"/>
    <property type="match status" value="1"/>
</dbReference>
<dbReference type="Gene3D" id="3.80.10.10">
    <property type="entry name" value="Ribonuclease Inhibitor"/>
    <property type="match status" value="1"/>
</dbReference>
<feature type="chain" id="PRO_5043869745" description="Cell surface protein" evidence="1">
    <location>
        <begin position="22"/>
        <end position="275"/>
    </location>
</feature>
<dbReference type="KEGG" id="chg:AXF12_10890"/>
<organism evidence="3 5">
    <name type="scientific">Capnocytophaga haemolytica</name>
    <dbReference type="NCBI Taxonomy" id="45243"/>
    <lineage>
        <taxon>Bacteria</taxon>
        <taxon>Pseudomonadati</taxon>
        <taxon>Bacteroidota</taxon>
        <taxon>Flavobacteriia</taxon>
        <taxon>Flavobacteriales</taxon>
        <taxon>Flavobacteriaceae</taxon>
        <taxon>Capnocytophaga</taxon>
    </lineage>
</organism>
<dbReference type="InterPro" id="IPR026906">
    <property type="entry name" value="LRR_5"/>
</dbReference>
<dbReference type="EMBL" id="LT906449">
    <property type="protein sequence ID" value="SNV15027.1"/>
    <property type="molecule type" value="Genomic_DNA"/>
</dbReference>
<keyword evidence="1" id="KW-0732">Signal</keyword>
<evidence type="ECO:0008006" key="6">
    <source>
        <dbReference type="Google" id="ProtNLM"/>
    </source>
</evidence>
<evidence type="ECO:0000313" key="2">
    <source>
        <dbReference type="EMBL" id="AMD85972.1"/>
    </source>
</evidence>
<dbReference type="InterPro" id="IPR053139">
    <property type="entry name" value="Surface_bspA-like"/>
</dbReference>
<feature type="signal peptide" evidence="1">
    <location>
        <begin position="1"/>
        <end position="21"/>
    </location>
</feature>